<name>A0A2P2IHA8_RHIMU</name>
<organism evidence="1">
    <name type="scientific">Rhizophora mucronata</name>
    <name type="common">Asiatic mangrove</name>
    <dbReference type="NCBI Taxonomy" id="61149"/>
    <lineage>
        <taxon>Eukaryota</taxon>
        <taxon>Viridiplantae</taxon>
        <taxon>Streptophyta</taxon>
        <taxon>Embryophyta</taxon>
        <taxon>Tracheophyta</taxon>
        <taxon>Spermatophyta</taxon>
        <taxon>Magnoliopsida</taxon>
        <taxon>eudicotyledons</taxon>
        <taxon>Gunneridae</taxon>
        <taxon>Pentapetalae</taxon>
        <taxon>rosids</taxon>
        <taxon>fabids</taxon>
        <taxon>Malpighiales</taxon>
        <taxon>Rhizophoraceae</taxon>
        <taxon>Rhizophora</taxon>
    </lineage>
</organism>
<sequence>MKKKKEKRKQRKKWFLEIGSSFFLFLNKKIFMKSGDIKDSSS</sequence>
<accession>A0A2P2IHA8</accession>
<dbReference type="AlphaFoldDB" id="A0A2P2IHA8"/>
<dbReference type="EMBL" id="GGEC01000098">
    <property type="protein sequence ID" value="MBW80581.1"/>
    <property type="molecule type" value="Transcribed_RNA"/>
</dbReference>
<protein>
    <submittedName>
        <fullName evidence="1">Uncharacterized protein</fullName>
    </submittedName>
</protein>
<proteinExistence type="predicted"/>
<evidence type="ECO:0000313" key="1">
    <source>
        <dbReference type="EMBL" id="MBW80581.1"/>
    </source>
</evidence>
<reference evidence="1" key="1">
    <citation type="submission" date="2018-02" db="EMBL/GenBank/DDBJ databases">
        <title>Rhizophora mucronata_Transcriptome.</title>
        <authorList>
            <person name="Meera S.P."/>
            <person name="Sreeshan A."/>
            <person name="Augustine A."/>
        </authorList>
    </citation>
    <scope>NUCLEOTIDE SEQUENCE</scope>
    <source>
        <tissue evidence="1">Leaf</tissue>
    </source>
</reference>